<keyword evidence="2" id="KW-1185">Reference proteome</keyword>
<dbReference type="EMBL" id="CP043494">
    <property type="protein sequence ID" value="WNG47987.1"/>
    <property type="molecule type" value="Genomic_DNA"/>
</dbReference>
<evidence type="ECO:0000313" key="2">
    <source>
        <dbReference type="Proteomes" id="UP001611383"/>
    </source>
</evidence>
<gene>
    <name evidence="1" type="ORF">F0U60_30475</name>
</gene>
<sequence length="383" mass="41501">MSTAPQTTPAAPGGCPISAEILPPNMRKHVDPAAPAPLRMMAAKALVPLAPADMLGALFMLTFDPDAGVRETAAKTAAALPDRFSAGLRDENVSPPVLGWFLSLLRAKDVYAEMLVLNPSTPDEAVAEVARDCSAKICEIIGHNQLRVLRHENILRGLCSNPNASPALLDNVCDFAVRSGTAIADVPQVQAARVRLFGPQAAAAPPDPGPTAEEILKEFGDDLVKEKEEAEETAAPMPEGKKLSLTQRVMKMSIAQKIKLATLGNKEARGLLIRDTNKLVCTAVIRSPRITDGEVLNCATNKAVNEEVLRIIYSSREFTKNYKIKMALLKNPKLPLSVGMKFLSTLRENDIKELSRDKNVPSALQGMAKKMMEKKNEPKKDEK</sequence>
<organism evidence="1 2">
    <name type="scientific">Archangium minus</name>
    <dbReference type="NCBI Taxonomy" id="83450"/>
    <lineage>
        <taxon>Bacteria</taxon>
        <taxon>Pseudomonadati</taxon>
        <taxon>Myxococcota</taxon>
        <taxon>Myxococcia</taxon>
        <taxon>Myxococcales</taxon>
        <taxon>Cystobacterineae</taxon>
        <taxon>Archangiaceae</taxon>
        <taxon>Archangium</taxon>
    </lineage>
</organism>
<evidence type="ECO:0000313" key="1">
    <source>
        <dbReference type="EMBL" id="WNG47987.1"/>
    </source>
</evidence>
<dbReference type="RefSeq" id="WP_395804937.1">
    <property type="nucleotide sequence ID" value="NZ_CP043494.1"/>
</dbReference>
<name>A0ABY9WXX9_9BACT</name>
<reference evidence="1 2" key="1">
    <citation type="submission" date="2019-08" db="EMBL/GenBank/DDBJ databases">
        <title>Archangium and Cystobacter genomes.</title>
        <authorList>
            <person name="Chen I.-C.K."/>
            <person name="Wielgoss S."/>
        </authorList>
    </citation>
    <scope>NUCLEOTIDE SEQUENCE [LARGE SCALE GENOMIC DNA]</scope>
    <source>
        <strain evidence="1 2">Cbm 6</strain>
    </source>
</reference>
<dbReference type="SUPFAM" id="SSF48371">
    <property type="entry name" value="ARM repeat"/>
    <property type="match status" value="1"/>
</dbReference>
<protein>
    <submittedName>
        <fullName evidence="1">Uncharacterized protein</fullName>
    </submittedName>
</protein>
<dbReference type="InterPro" id="IPR016024">
    <property type="entry name" value="ARM-type_fold"/>
</dbReference>
<dbReference type="Proteomes" id="UP001611383">
    <property type="component" value="Chromosome"/>
</dbReference>
<proteinExistence type="predicted"/>
<accession>A0ABY9WXX9</accession>